<evidence type="ECO:0000313" key="5">
    <source>
        <dbReference type="EMBL" id="OWJ68358.1"/>
    </source>
</evidence>
<dbReference type="PROSITE" id="PS50977">
    <property type="entry name" value="HTH_TETR_2"/>
    <property type="match status" value="1"/>
</dbReference>
<keyword evidence="1 2" id="KW-0238">DNA-binding</keyword>
<organism evidence="5 6">
    <name type="scientific">Inquilinus limosus</name>
    <dbReference type="NCBI Taxonomy" id="171674"/>
    <lineage>
        <taxon>Bacteria</taxon>
        <taxon>Pseudomonadati</taxon>
        <taxon>Pseudomonadota</taxon>
        <taxon>Alphaproteobacteria</taxon>
        <taxon>Rhodospirillales</taxon>
        <taxon>Rhodospirillaceae</taxon>
        <taxon>Inquilinus</taxon>
    </lineage>
</organism>
<dbReference type="AlphaFoldDB" id="A0A211ZST9"/>
<feature type="region of interest" description="Disordered" evidence="3">
    <location>
        <begin position="1"/>
        <end position="29"/>
    </location>
</feature>
<feature type="DNA-binding region" description="H-T-H motif" evidence="2">
    <location>
        <begin position="52"/>
        <end position="71"/>
    </location>
</feature>
<evidence type="ECO:0000313" key="6">
    <source>
        <dbReference type="Proteomes" id="UP000196655"/>
    </source>
</evidence>
<evidence type="ECO:0000256" key="3">
    <source>
        <dbReference type="SAM" id="MobiDB-lite"/>
    </source>
</evidence>
<dbReference type="Pfam" id="PF17918">
    <property type="entry name" value="TetR_C_15"/>
    <property type="match status" value="1"/>
</dbReference>
<dbReference type="PANTHER" id="PTHR30055">
    <property type="entry name" value="HTH-TYPE TRANSCRIPTIONAL REGULATOR RUTR"/>
    <property type="match status" value="1"/>
</dbReference>
<keyword evidence="6" id="KW-1185">Reference proteome</keyword>
<comment type="caution">
    <text evidence="5">The sequence shown here is derived from an EMBL/GenBank/DDBJ whole genome shotgun (WGS) entry which is preliminary data.</text>
</comment>
<protein>
    <recommendedName>
        <fullName evidence="4">HTH tetR-type domain-containing protein</fullName>
    </recommendedName>
</protein>
<accession>A0A211ZST9</accession>
<dbReference type="PRINTS" id="PR00455">
    <property type="entry name" value="HTHTETR"/>
</dbReference>
<proteinExistence type="predicted"/>
<dbReference type="InterPro" id="IPR041669">
    <property type="entry name" value="TetR_C_15"/>
</dbReference>
<dbReference type="OrthoDB" id="9808189at2"/>
<gene>
    <name evidence="5" type="ORF">BWR60_04300</name>
</gene>
<dbReference type="SUPFAM" id="SSF46689">
    <property type="entry name" value="Homeodomain-like"/>
    <property type="match status" value="1"/>
</dbReference>
<evidence type="ECO:0000256" key="1">
    <source>
        <dbReference type="ARBA" id="ARBA00023125"/>
    </source>
</evidence>
<dbReference type="InterPro" id="IPR050109">
    <property type="entry name" value="HTH-type_TetR-like_transc_reg"/>
</dbReference>
<dbReference type="InterPro" id="IPR001647">
    <property type="entry name" value="HTH_TetR"/>
</dbReference>
<evidence type="ECO:0000256" key="2">
    <source>
        <dbReference type="PROSITE-ProRule" id="PRU00335"/>
    </source>
</evidence>
<dbReference type="EMBL" id="NHON01000005">
    <property type="protein sequence ID" value="OWJ68358.1"/>
    <property type="molecule type" value="Genomic_DNA"/>
</dbReference>
<dbReference type="Proteomes" id="UP000196655">
    <property type="component" value="Unassembled WGS sequence"/>
</dbReference>
<sequence>MRTLMARGRQEESGTTIEPRRRPRQDRSREMVERILEAGRSLLQEVGFKGLTTIAIGERAGLSVGSLYQYFPNKEAVMLELARRWFSAFRAAVEEQRDSPPATSWAEFEQSFRAFGDVLAGIYRDHAGLLPVLEAMQANAELRRIVQAHDAAIIAAQADWFQRLNPALDRETAERLGLVILETGHAGFAAATVRPAPVRDRIKQDLDVMGLALLRPYLALP</sequence>
<name>A0A211ZST9_9PROT</name>
<feature type="domain" description="HTH tetR-type" evidence="4">
    <location>
        <begin position="29"/>
        <end position="89"/>
    </location>
</feature>
<evidence type="ECO:0000259" key="4">
    <source>
        <dbReference type="PROSITE" id="PS50977"/>
    </source>
</evidence>
<dbReference type="PANTHER" id="PTHR30055:SF226">
    <property type="entry name" value="HTH-TYPE TRANSCRIPTIONAL REGULATOR PKSA"/>
    <property type="match status" value="1"/>
</dbReference>
<dbReference type="GO" id="GO:0003700">
    <property type="term" value="F:DNA-binding transcription factor activity"/>
    <property type="evidence" value="ECO:0007669"/>
    <property type="project" value="TreeGrafter"/>
</dbReference>
<dbReference type="Pfam" id="PF00440">
    <property type="entry name" value="TetR_N"/>
    <property type="match status" value="1"/>
</dbReference>
<reference evidence="6" key="1">
    <citation type="submission" date="2017-05" db="EMBL/GenBank/DDBJ databases">
        <authorList>
            <person name="Macchi M."/>
            <person name="Festa S."/>
            <person name="Coppotelli B.M."/>
            <person name="Morelli I.S."/>
        </authorList>
    </citation>
    <scope>NUCLEOTIDE SEQUENCE [LARGE SCALE GENOMIC DNA]</scope>
    <source>
        <strain evidence="6">I</strain>
    </source>
</reference>
<dbReference type="InterPro" id="IPR009057">
    <property type="entry name" value="Homeodomain-like_sf"/>
</dbReference>
<dbReference type="GO" id="GO:0000976">
    <property type="term" value="F:transcription cis-regulatory region binding"/>
    <property type="evidence" value="ECO:0007669"/>
    <property type="project" value="TreeGrafter"/>
</dbReference>
<dbReference type="InterPro" id="IPR023772">
    <property type="entry name" value="DNA-bd_HTH_TetR-type_CS"/>
</dbReference>
<dbReference type="Gene3D" id="1.10.357.10">
    <property type="entry name" value="Tetracycline Repressor, domain 2"/>
    <property type="match status" value="1"/>
</dbReference>
<dbReference type="PROSITE" id="PS01081">
    <property type="entry name" value="HTH_TETR_1"/>
    <property type="match status" value="1"/>
</dbReference>